<keyword evidence="2" id="KW-0456">Lyase</keyword>
<keyword evidence="4" id="KW-1185">Reference proteome</keyword>
<reference evidence="3" key="1">
    <citation type="submission" date="2016-05" db="EMBL/GenBank/DDBJ databases">
        <title>Microbial consortia oxidize butane by reversing methanogenesis.</title>
        <authorList>
            <person name="Laso-Perez R."/>
            <person name="Richter M."/>
            <person name="Wegener G."/>
            <person name="Musat F."/>
        </authorList>
    </citation>
    <scope>NUCLEOTIDE SEQUENCE [LARGE SCALE GENOMIC DNA]</scope>
    <source>
        <strain evidence="3">BOX2</strain>
    </source>
</reference>
<dbReference type="PANTHER" id="PTHR36566">
    <property type="entry name" value="NICKEL INSERTION PROTEIN-RELATED"/>
    <property type="match status" value="1"/>
</dbReference>
<dbReference type="GO" id="GO:0016829">
    <property type="term" value="F:lyase activity"/>
    <property type="evidence" value="ECO:0007669"/>
    <property type="project" value="UniProtKB-UniRule"/>
</dbReference>
<protein>
    <recommendedName>
        <fullName evidence="2">Putative nickel insertion protein</fullName>
    </recommendedName>
</protein>
<dbReference type="Pfam" id="PF01969">
    <property type="entry name" value="Ni_insertion"/>
    <property type="match status" value="1"/>
</dbReference>
<dbReference type="NCBIfam" id="TIGR00299">
    <property type="entry name" value="nickel pincer cofactor biosynthesis protein LarC"/>
    <property type="match status" value="1"/>
</dbReference>
<name>A0A1F2PBV5_9EURY</name>
<dbReference type="HAMAP" id="MF_01074">
    <property type="entry name" value="LarC"/>
    <property type="match status" value="1"/>
</dbReference>
<keyword evidence="1 2" id="KW-0533">Nickel</keyword>
<dbReference type="Gene3D" id="3.10.20.300">
    <property type="entry name" value="mk0293 like domain"/>
    <property type="match status" value="1"/>
</dbReference>
<accession>A0A1F2PBV5</accession>
<evidence type="ECO:0000256" key="2">
    <source>
        <dbReference type="HAMAP-Rule" id="MF_01074"/>
    </source>
</evidence>
<comment type="caution">
    <text evidence="3">The sequence shown here is derived from an EMBL/GenBank/DDBJ whole genome shotgun (WGS) entry which is preliminary data.</text>
</comment>
<dbReference type="PATRIC" id="fig|1838285.3.peg.399"/>
<dbReference type="InterPro" id="IPR002822">
    <property type="entry name" value="Ni_insertion"/>
</dbReference>
<evidence type="ECO:0000313" key="3">
    <source>
        <dbReference type="EMBL" id="OFV68718.1"/>
    </source>
</evidence>
<comment type="similarity">
    <text evidence="2">Belongs to the LarC family.</text>
</comment>
<evidence type="ECO:0000256" key="1">
    <source>
        <dbReference type="ARBA" id="ARBA00022596"/>
    </source>
</evidence>
<sequence length="399" mass="43070">MKCLLFNPFSGASGDMILASLIDLGADPEAVRGAVSAICGDKVVIKIQDVKRGGIAAKQVIVETSDHAKRTYPEVLSLLRNGKIEDDLLDHAISIFERIADAESRVHGIPRDRLIFHEVGQLDAIADVIGSVAAIMDLGLEVLSTVVYVGGGFVRSHHHGILPVPAPATLEILRSSNLIWSGGPVDSELLTPTGAAILSDFVSKCSEHFPPMKIERIGYGAGSRDHEVVNLLRAVICEVKEEVLIRDAIEVLETTVDDVTGEVLGDLIDSLLAAGALDVAVIPVVMKKGRPGYIIQVIVDSGDGMEIAREMMKLTGTLGVRVMPVSHRLILKRRLETVKISICNEIFEAKVKIAEDLTGEVINISPEFEDCRRIAGEVGLPVREVLRIVEDVGIKLAKR</sequence>
<dbReference type="Proteomes" id="UP000186940">
    <property type="component" value="Unassembled WGS sequence"/>
</dbReference>
<evidence type="ECO:0000313" key="4">
    <source>
        <dbReference type="Proteomes" id="UP000186940"/>
    </source>
</evidence>
<dbReference type="GO" id="GO:0016151">
    <property type="term" value="F:nickel cation binding"/>
    <property type="evidence" value="ECO:0007669"/>
    <property type="project" value="UniProtKB-UniRule"/>
</dbReference>
<dbReference type="PANTHER" id="PTHR36566:SF1">
    <property type="entry name" value="PYRIDINIUM-3,5-BISTHIOCARBOXYLIC ACID MONONUCLEOTIDE NICKEL INSERTION PROTEIN"/>
    <property type="match status" value="1"/>
</dbReference>
<organism evidence="3 4">
    <name type="scientific">Candidatus Syntropharchaeum caldarium</name>
    <dbReference type="NCBI Taxonomy" id="1838285"/>
    <lineage>
        <taxon>Archaea</taxon>
        <taxon>Methanobacteriati</taxon>
        <taxon>Methanobacteriota</taxon>
        <taxon>Stenosarchaea group</taxon>
        <taxon>Methanomicrobia</taxon>
        <taxon>Methanosarcinales</taxon>
        <taxon>ANME-2 cluster</taxon>
        <taxon>Candidatus Syntropharchaeum</taxon>
    </lineage>
</organism>
<dbReference type="Gene3D" id="3.30.70.1380">
    <property type="entry name" value="Transcriptional regulatory protein pf0864 domain like"/>
    <property type="match status" value="1"/>
</dbReference>
<dbReference type="AlphaFoldDB" id="A0A1F2PBV5"/>
<gene>
    <name evidence="3" type="ORF">SCAL_000394</name>
</gene>
<dbReference type="STRING" id="1838285.SCAL_000394"/>
<proteinExistence type="inferred from homology"/>
<dbReference type="EMBL" id="LYOS01000001">
    <property type="protein sequence ID" value="OFV68718.1"/>
    <property type="molecule type" value="Genomic_DNA"/>
</dbReference>